<dbReference type="AlphaFoldDB" id="A0A4Y2P663"/>
<dbReference type="InterPro" id="IPR012337">
    <property type="entry name" value="RNaseH-like_sf"/>
</dbReference>
<gene>
    <name evidence="3" type="ORF">AVEN_56167_1</name>
</gene>
<dbReference type="OrthoDB" id="6514649at2759"/>
<dbReference type="Proteomes" id="UP000499080">
    <property type="component" value="Unassembled WGS sequence"/>
</dbReference>
<dbReference type="EMBL" id="BGPR01010506">
    <property type="protein sequence ID" value="GBN46542.1"/>
    <property type="molecule type" value="Genomic_DNA"/>
</dbReference>
<dbReference type="SUPFAM" id="SSF53098">
    <property type="entry name" value="Ribonuclease H-like"/>
    <property type="match status" value="1"/>
</dbReference>
<accession>A0A4Y2P663</accession>
<keyword evidence="4" id="KW-1185">Reference proteome</keyword>
<organism evidence="3 4">
    <name type="scientific">Araneus ventricosus</name>
    <name type="common">Orbweaver spider</name>
    <name type="synonym">Epeira ventricosa</name>
    <dbReference type="NCBI Taxonomy" id="182803"/>
    <lineage>
        <taxon>Eukaryota</taxon>
        <taxon>Metazoa</taxon>
        <taxon>Ecdysozoa</taxon>
        <taxon>Arthropoda</taxon>
        <taxon>Chelicerata</taxon>
        <taxon>Arachnida</taxon>
        <taxon>Araneae</taxon>
        <taxon>Araneomorphae</taxon>
        <taxon>Entelegynae</taxon>
        <taxon>Araneoidea</taxon>
        <taxon>Araneidae</taxon>
        <taxon>Araneus</taxon>
    </lineage>
</organism>
<feature type="domain" description="RNase H type-1" evidence="2">
    <location>
        <begin position="48"/>
        <end position="91"/>
    </location>
</feature>
<dbReference type="GO" id="GO:0003676">
    <property type="term" value="F:nucleic acid binding"/>
    <property type="evidence" value="ECO:0007669"/>
    <property type="project" value="InterPro"/>
</dbReference>
<dbReference type="GO" id="GO:0004523">
    <property type="term" value="F:RNA-DNA hybrid ribonuclease activity"/>
    <property type="evidence" value="ECO:0007669"/>
    <property type="project" value="InterPro"/>
</dbReference>
<evidence type="ECO:0000256" key="1">
    <source>
        <dbReference type="SAM" id="MobiDB-lite"/>
    </source>
</evidence>
<proteinExistence type="predicted"/>
<dbReference type="InterPro" id="IPR036397">
    <property type="entry name" value="RNaseH_sf"/>
</dbReference>
<evidence type="ECO:0000259" key="2">
    <source>
        <dbReference type="Pfam" id="PF00075"/>
    </source>
</evidence>
<sequence>MVGKRLQYSFLGGTSGLETRNRPCNQPPSPANNHSSGQSSECPANPRSINTTAREICKSLITNKHIHISWIKVHVGYDGNEEADRLAKEAVETNRPTIC</sequence>
<name>A0A4Y2P663_ARAVE</name>
<reference evidence="3 4" key="1">
    <citation type="journal article" date="2019" name="Sci. Rep.">
        <title>Orb-weaving spider Araneus ventricosus genome elucidates the spidroin gene catalogue.</title>
        <authorList>
            <person name="Kono N."/>
            <person name="Nakamura H."/>
            <person name="Ohtoshi R."/>
            <person name="Moran D.A.P."/>
            <person name="Shinohara A."/>
            <person name="Yoshida Y."/>
            <person name="Fujiwara M."/>
            <person name="Mori M."/>
            <person name="Tomita M."/>
            <person name="Arakawa K."/>
        </authorList>
    </citation>
    <scope>NUCLEOTIDE SEQUENCE [LARGE SCALE GENOMIC DNA]</scope>
</reference>
<comment type="caution">
    <text evidence="3">The sequence shown here is derived from an EMBL/GenBank/DDBJ whole genome shotgun (WGS) entry which is preliminary data.</text>
</comment>
<evidence type="ECO:0000313" key="3">
    <source>
        <dbReference type="EMBL" id="GBN46542.1"/>
    </source>
</evidence>
<dbReference type="Gene3D" id="3.30.420.10">
    <property type="entry name" value="Ribonuclease H-like superfamily/Ribonuclease H"/>
    <property type="match status" value="1"/>
</dbReference>
<dbReference type="Pfam" id="PF00075">
    <property type="entry name" value="RNase_H"/>
    <property type="match status" value="1"/>
</dbReference>
<dbReference type="InterPro" id="IPR002156">
    <property type="entry name" value="RNaseH_domain"/>
</dbReference>
<feature type="compositionally biased region" description="Polar residues" evidence="1">
    <location>
        <begin position="31"/>
        <end position="47"/>
    </location>
</feature>
<evidence type="ECO:0000313" key="4">
    <source>
        <dbReference type="Proteomes" id="UP000499080"/>
    </source>
</evidence>
<protein>
    <recommendedName>
        <fullName evidence="2">RNase H type-1 domain-containing protein</fullName>
    </recommendedName>
</protein>
<feature type="region of interest" description="Disordered" evidence="1">
    <location>
        <begin position="1"/>
        <end position="47"/>
    </location>
</feature>